<proteinExistence type="predicted"/>
<organism evidence="2 3">
    <name type="scientific">Polyangium fumosum</name>
    <dbReference type="NCBI Taxonomy" id="889272"/>
    <lineage>
        <taxon>Bacteria</taxon>
        <taxon>Pseudomonadati</taxon>
        <taxon>Myxococcota</taxon>
        <taxon>Polyangia</taxon>
        <taxon>Polyangiales</taxon>
        <taxon>Polyangiaceae</taxon>
        <taxon>Polyangium</taxon>
    </lineage>
</organism>
<reference evidence="2 3" key="1">
    <citation type="submission" date="2019-04" db="EMBL/GenBank/DDBJ databases">
        <authorList>
            <person name="Li Y."/>
            <person name="Wang J."/>
        </authorList>
    </citation>
    <scope>NUCLEOTIDE SEQUENCE [LARGE SCALE GENOMIC DNA]</scope>
    <source>
        <strain evidence="2 3">DSM 14668</strain>
    </source>
</reference>
<evidence type="ECO:0000256" key="1">
    <source>
        <dbReference type="SAM" id="Phobius"/>
    </source>
</evidence>
<evidence type="ECO:0000313" key="3">
    <source>
        <dbReference type="Proteomes" id="UP000309215"/>
    </source>
</evidence>
<feature type="transmembrane region" description="Helical" evidence="1">
    <location>
        <begin position="20"/>
        <end position="46"/>
    </location>
</feature>
<accession>A0A4U1IQJ0</accession>
<keyword evidence="3" id="KW-1185">Reference proteome</keyword>
<evidence type="ECO:0000313" key="2">
    <source>
        <dbReference type="EMBL" id="TKC96397.1"/>
    </source>
</evidence>
<comment type="caution">
    <text evidence="2">The sequence shown here is derived from an EMBL/GenBank/DDBJ whole genome shotgun (WGS) entry which is preliminary data.</text>
</comment>
<keyword evidence="1" id="KW-0812">Transmembrane</keyword>
<protein>
    <submittedName>
        <fullName evidence="2">Uncharacterized protein</fullName>
    </submittedName>
</protein>
<dbReference type="Proteomes" id="UP000309215">
    <property type="component" value="Unassembled WGS sequence"/>
</dbReference>
<gene>
    <name evidence="2" type="ORF">E8A74_45650</name>
</gene>
<dbReference type="EMBL" id="SSMQ01000088">
    <property type="protein sequence ID" value="TKC96397.1"/>
    <property type="molecule type" value="Genomic_DNA"/>
</dbReference>
<keyword evidence="1" id="KW-0472">Membrane</keyword>
<dbReference type="AlphaFoldDB" id="A0A4U1IQJ0"/>
<keyword evidence="1" id="KW-1133">Transmembrane helix</keyword>
<sequence length="273" mass="28332">MVRDPRLGPLQDARPRLVAFGNVAVGFIAIGNVAVGVVAIGASVAVGPIAIGINAVGILLGLGLNAAGTAAIALINGLGLYTFAGVNGLGARTIAYVNAGESAFVALLWLALQLVAARLVSRRMPAQSAEAQPATVPLAEIMSGAREEGLVRARVRAITEEGVQIEEDTPEATVASLAFSDRARASLEAAQRVPGSPAMLVTVRASREMPSQAVEANYRSAPQVSRVLWSEDFKAIPAPPPFWARPGVVPRLSRVSLAVGATIALAEFVVQWF</sequence>
<feature type="transmembrane region" description="Helical" evidence="1">
    <location>
        <begin position="58"/>
        <end position="83"/>
    </location>
</feature>
<name>A0A4U1IQJ0_9BACT</name>
<feature type="transmembrane region" description="Helical" evidence="1">
    <location>
        <begin position="103"/>
        <end position="120"/>
    </location>
</feature>